<accession>A0A0H5R916</accession>
<dbReference type="EMBL" id="HACM01004437">
    <property type="protein sequence ID" value="CRZ04879.1"/>
    <property type="molecule type" value="Transcribed_RNA"/>
</dbReference>
<proteinExistence type="predicted"/>
<name>A0A0H5R916_9EUKA</name>
<reference evidence="1" key="1">
    <citation type="submission" date="2015-04" db="EMBL/GenBank/DDBJ databases">
        <title>The genome sequence of the plant pathogenic Rhizarian Plasmodiophora brassicae reveals insights in its biotrophic life cycle and the origin of chitin synthesis.</title>
        <authorList>
            <person name="Schwelm A."/>
            <person name="Fogelqvist J."/>
            <person name="Knaust A."/>
            <person name="Julke S."/>
            <person name="Lilja T."/>
            <person name="Dhandapani V."/>
            <person name="Bonilla-Rosso G."/>
            <person name="Karlsson M."/>
            <person name="Shevchenko A."/>
            <person name="Choi S.R."/>
            <person name="Kim H.G."/>
            <person name="Park J.Y."/>
            <person name="Lim Y.P."/>
            <person name="Ludwig-Muller J."/>
            <person name="Dixelius C."/>
        </authorList>
    </citation>
    <scope>NUCLEOTIDE SEQUENCE</scope>
    <source>
        <tissue evidence="1">Potato root galls</tissue>
    </source>
</reference>
<evidence type="ECO:0000313" key="1">
    <source>
        <dbReference type="EMBL" id="CRZ04879.1"/>
    </source>
</evidence>
<organism evidence="1">
    <name type="scientific">Spongospora subterranea</name>
    <dbReference type="NCBI Taxonomy" id="70186"/>
    <lineage>
        <taxon>Eukaryota</taxon>
        <taxon>Sar</taxon>
        <taxon>Rhizaria</taxon>
        <taxon>Endomyxa</taxon>
        <taxon>Phytomyxea</taxon>
        <taxon>Plasmodiophorida</taxon>
        <taxon>Plasmodiophoridae</taxon>
        <taxon>Spongospora</taxon>
    </lineage>
</organism>
<sequence length="129" mass="14828">MLTSHLRLSISQFPEASEHRNFFVTARCGKAKNFRASRLCRIPGQSWGQLHQERRKCPYHYRKALSRDGWVKHGSSCASFSCCRLPGANTSDGRPITDAAKRDRPAFHANCTIRRRYRNEITNQTAFQS</sequence>
<protein>
    <submittedName>
        <fullName evidence="1">Uncharacterized protein</fullName>
    </submittedName>
</protein>
<dbReference type="AlphaFoldDB" id="A0A0H5R916"/>